<evidence type="ECO:0008006" key="3">
    <source>
        <dbReference type="Google" id="ProtNLM"/>
    </source>
</evidence>
<dbReference type="Proteomes" id="UP000814243">
    <property type="component" value="Unassembled WGS sequence"/>
</dbReference>
<protein>
    <recommendedName>
        <fullName evidence="3">Reverse transcriptase</fullName>
    </recommendedName>
</protein>
<accession>A0A922SEL5</accession>
<comment type="caution">
    <text evidence="1">The sequence shown here is derived from an EMBL/GenBank/DDBJ whole genome shotgun (WGS) entry which is preliminary data.</text>
</comment>
<dbReference type="AlphaFoldDB" id="A0A922SEL5"/>
<evidence type="ECO:0000313" key="1">
    <source>
        <dbReference type="EMBL" id="KAH9634760.1"/>
    </source>
</evidence>
<sequence>MLSCFSLSNSSLRKFIESLYLSFEPDDYKTSITDLNEDLHRIAVWSKKNCLALNPAKTKYMVFGTKQQLKGLPPTLNLQVMGEPIERVDEARNLGLNMDSSLQFEKHVATSVQNCFFRLKILYKIRPFLSETIRQQLVESLVLSKLNYVATVYGPRLLARTE</sequence>
<evidence type="ECO:0000313" key="2">
    <source>
        <dbReference type="Proteomes" id="UP000814243"/>
    </source>
</evidence>
<organism evidence="1 2">
    <name type="scientific">Spodoptera exigua</name>
    <name type="common">Beet armyworm</name>
    <name type="synonym">Noctua fulgens</name>
    <dbReference type="NCBI Taxonomy" id="7107"/>
    <lineage>
        <taxon>Eukaryota</taxon>
        <taxon>Metazoa</taxon>
        <taxon>Ecdysozoa</taxon>
        <taxon>Arthropoda</taxon>
        <taxon>Hexapoda</taxon>
        <taxon>Insecta</taxon>
        <taxon>Pterygota</taxon>
        <taxon>Neoptera</taxon>
        <taxon>Endopterygota</taxon>
        <taxon>Lepidoptera</taxon>
        <taxon>Glossata</taxon>
        <taxon>Ditrysia</taxon>
        <taxon>Noctuoidea</taxon>
        <taxon>Noctuidae</taxon>
        <taxon>Amphipyrinae</taxon>
        <taxon>Spodoptera</taxon>
    </lineage>
</organism>
<reference evidence="1" key="1">
    <citation type="journal article" date="2021" name="G3 (Bethesda)">
        <title>Genome and transcriptome analysis of the beet armyworm Spodoptera exigua reveals targets for pest control. .</title>
        <authorList>
            <person name="Simon S."/>
            <person name="Breeschoten T."/>
            <person name="Jansen H.J."/>
            <person name="Dirks R.P."/>
            <person name="Schranz M.E."/>
            <person name="Ros V.I.D."/>
        </authorList>
    </citation>
    <scope>NUCLEOTIDE SEQUENCE</scope>
    <source>
        <strain evidence="1">TB_SE_WUR_2020</strain>
    </source>
</reference>
<dbReference type="PANTHER" id="PTHR33332">
    <property type="entry name" value="REVERSE TRANSCRIPTASE DOMAIN-CONTAINING PROTEIN"/>
    <property type="match status" value="1"/>
</dbReference>
<name>A0A922SEL5_SPOEX</name>
<proteinExistence type="predicted"/>
<dbReference type="EMBL" id="JACEFF010000592">
    <property type="protein sequence ID" value="KAH9634760.1"/>
    <property type="molecule type" value="Genomic_DNA"/>
</dbReference>
<gene>
    <name evidence="1" type="ORF">HF086_013620</name>
</gene>